<name>A0A6G5R8Y7_9ACTN</name>
<sequence>MRQRKRSNVVDRPVDDIDLSLLRALQADARAPISTLSQAAGVSRATAYARLAQMRETGVIHSLTVCVDPQSVGLTLAAFLLLKTSPDPLKPAWTSISSQLSAIPEVEYAADIAGEFDLLILARLRDTEHLRSFIDVDVRRVPGVAATRTLLVLHEVHQRSLILPAQTSGAPH</sequence>
<dbReference type="InterPro" id="IPR036388">
    <property type="entry name" value="WH-like_DNA-bd_sf"/>
</dbReference>
<keyword evidence="3" id="KW-0804">Transcription</keyword>
<dbReference type="Pfam" id="PF01037">
    <property type="entry name" value="AsnC_trans_reg"/>
    <property type="match status" value="1"/>
</dbReference>
<dbReference type="InterPro" id="IPR019888">
    <property type="entry name" value="Tscrpt_reg_AsnC-like"/>
</dbReference>
<evidence type="ECO:0000256" key="2">
    <source>
        <dbReference type="ARBA" id="ARBA00023125"/>
    </source>
</evidence>
<feature type="domain" description="HTH asnC-type" evidence="4">
    <location>
        <begin position="14"/>
        <end position="75"/>
    </location>
</feature>
<dbReference type="PRINTS" id="PR00033">
    <property type="entry name" value="HTHASNC"/>
</dbReference>
<evidence type="ECO:0000256" key="3">
    <source>
        <dbReference type="ARBA" id="ARBA00023163"/>
    </source>
</evidence>
<dbReference type="Gene3D" id="3.30.70.920">
    <property type="match status" value="1"/>
</dbReference>
<proteinExistence type="predicted"/>
<dbReference type="Pfam" id="PF13404">
    <property type="entry name" value="HTH_AsnC-type"/>
    <property type="match status" value="1"/>
</dbReference>
<evidence type="ECO:0000313" key="5">
    <source>
        <dbReference type="EMBL" id="QCD54226.1"/>
    </source>
</evidence>
<dbReference type="InterPro" id="IPR011008">
    <property type="entry name" value="Dimeric_a/b-barrel"/>
</dbReference>
<dbReference type="InterPro" id="IPR019887">
    <property type="entry name" value="Tscrpt_reg_AsnC/Lrp_C"/>
</dbReference>
<dbReference type="SUPFAM" id="SSF46785">
    <property type="entry name" value="Winged helix' DNA-binding domain"/>
    <property type="match status" value="1"/>
</dbReference>
<evidence type="ECO:0000259" key="4">
    <source>
        <dbReference type="PROSITE" id="PS50956"/>
    </source>
</evidence>
<organism evidence="5 6">
    <name type="scientific">Streptomyces hawaiiensis</name>
    <dbReference type="NCBI Taxonomy" id="67305"/>
    <lineage>
        <taxon>Bacteria</taxon>
        <taxon>Bacillati</taxon>
        <taxon>Actinomycetota</taxon>
        <taxon>Actinomycetes</taxon>
        <taxon>Kitasatosporales</taxon>
        <taxon>Streptomycetaceae</taxon>
        <taxon>Streptomyces</taxon>
    </lineage>
</organism>
<keyword evidence="2" id="KW-0238">DNA-binding</keyword>
<keyword evidence="6" id="KW-1185">Reference proteome</keyword>
<dbReference type="PROSITE" id="PS50956">
    <property type="entry name" value="HTH_ASNC_2"/>
    <property type="match status" value="1"/>
</dbReference>
<dbReference type="KEGG" id="shaw:CEB94_04655"/>
<dbReference type="SMART" id="SM00344">
    <property type="entry name" value="HTH_ASNC"/>
    <property type="match status" value="1"/>
</dbReference>
<accession>A0A6G5R8Y7</accession>
<dbReference type="EMBL" id="CP021978">
    <property type="protein sequence ID" value="QCD54226.1"/>
    <property type="molecule type" value="Genomic_DNA"/>
</dbReference>
<evidence type="ECO:0000313" key="6">
    <source>
        <dbReference type="Proteomes" id="UP000495940"/>
    </source>
</evidence>
<dbReference type="GO" id="GO:0005829">
    <property type="term" value="C:cytosol"/>
    <property type="evidence" value="ECO:0007669"/>
    <property type="project" value="TreeGrafter"/>
</dbReference>
<dbReference type="InterPro" id="IPR000485">
    <property type="entry name" value="AsnC-type_HTH_dom"/>
</dbReference>
<evidence type="ECO:0000256" key="1">
    <source>
        <dbReference type="ARBA" id="ARBA00023015"/>
    </source>
</evidence>
<reference evidence="5 6" key="1">
    <citation type="submission" date="2017-06" db="EMBL/GenBank/DDBJ databases">
        <title>Complete Genome Sequence of Streptomyces hawaiiensis NRRL 15010 and insights into acyldepsipeptides biosynthesis.</title>
        <authorList>
            <person name="Mariita R.M."/>
            <person name="Sello J.K."/>
        </authorList>
    </citation>
    <scope>NUCLEOTIDE SEQUENCE [LARGE SCALE GENOMIC DNA]</scope>
    <source>
        <strain evidence="5 6">ATCC 12236</strain>
    </source>
</reference>
<dbReference type="AlphaFoldDB" id="A0A6G5R8Y7"/>
<dbReference type="GO" id="GO:0043200">
    <property type="term" value="P:response to amino acid"/>
    <property type="evidence" value="ECO:0007669"/>
    <property type="project" value="TreeGrafter"/>
</dbReference>
<protein>
    <submittedName>
        <fullName evidence="5">Transcriptional regulator</fullName>
    </submittedName>
</protein>
<dbReference type="Gene3D" id="1.10.10.10">
    <property type="entry name" value="Winged helix-like DNA-binding domain superfamily/Winged helix DNA-binding domain"/>
    <property type="match status" value="1"/>
</dbReference>
<dbReference type="PANTHER" id="PTHR30154">
    <property type="entry name" value="LEUCINE-RESPONSIVE REGULATORY PROTEIN"/>
    <property type="match status" value="1"/>
</dbReference>
<dbReference type="GO" id="GO:0043565">
    <property type="term" value="F:sequence-specific DNA binding"/>
    <property type="evidence" value="ECO:0007669"/>
    <property type="project" value="InterPro"/>
</dbReference>
<dbReference type="SUPFAM" id="SSF54909">
    <property type="entry name" value="Dimeric alpha+beta barrel"/>
    <property type="match status" value="1"/>
</dbReference>
<keyword evidence="1" id="KW-0805">Transcription regulation</keyword>
<dbReference type="InterPro" id="IPR036390">
    <property type="entry name" value="WH_DNA-bd_sf"/>
</dbReference>
<gene>
    <name evidence="5" type="ORF">CEB94_04655</name>
</gene>
<dbReference type="PANTHER" id="PTHR30154:SF34">
    <property type="entry name" value="TRANSCRIPTIONAL REGULATOR AZLB"/>
    <property type="match status" value="1"/>
</dbReference>
<dbReference type="Proteomes" id="UP000495940">
    <property type="component" value="Chromosome"/>
</dbReference>